<dbReference type="AlphaFoldDB" id="A0A371FI29"/>
<evidence type="ECO:0000313" key="3">
    <source>
        <dbReference type="Proteomes" id="UP000257109"/>
    </source>
</evidence>
<reference evidence="2" key="1">
    <citation type="submission" date="2018-05" db="EMBL/GenBank/DDBJ databases">
        <title>Draft genome of Mucuna pruriens seed.</title>
        <authorList>
            <person name="Nnadi N.E."/>
            <person name="Vos R."/>
            <person name="Hasami M.H."/>
            <person name="Devisetty U.K."/>
            <person name="Aguiy J.C."/>
        </authorList>
    </citation>
    <scope>NUCLEOTIDE SEQUENCE [LARGE SCALE GENOMIC DNA]</scope>
    <source>
        <strain evidence="2">JCA_2017</strain>
    </source>
</reference>
<organism evidence="2 3">
    <name type="scientific">Mucuna pruriens</name>
    <name type="common">Velvet bean</name>
    <name type="synonym">Dolichos pruriens</name>
    <dbReference type="NCBI Taxonomy" id="157652"/>
    <lineage>
        <taxon>Eukaryota</taxon>
        <taxon>Viridiplantae</taxon>
        <taxon>Streptophyta</taxon>
        <taxon>Embryophyta</taxon>
        <taxon>Tracheophyta</taxon>
        <taxon>Spermatophyta</taxon>
        <taxon>Magnoliopsida</taxon>
        <taxon>eudicotyledons</taxon>
        <taxon>Gunneridae</taxon>
        <taxon>Pentapetalae</taxon>
        <taxon>rosids</taxon>
        <taxon>fabids</taxon>
        <taxon>Fabales</taxon>
        <taxon>Fabaceae</taxon>
        <taxon>Papilionoideae</taxon>
        <taxon>50 kb inversion clade</taxon>
        <taxon>NPAAA clade</taxon>
        <taxon>indigoferoid/millettioid clade</taxon>
        <taxon>Phaseoleae</taxon>
        <taxon>Mucuna</taxon>
    </lineage>
</organism>
<sequence>MEHKKVLGVVMFVMVATRLSSASSDLPLTCKGYEILILYCTPYLSTPGFNFKPSTPCCKGATYAFNKAMADKTDCYRERINFRT</sequence>
<evidence type="ECO:0000256" key="1">
    <source>
        <dbReference type="SAM" id="SignalP"/>
    </source>
</evidence>
<feature type="chain" id="PRO_5017075476" description="Bifunctional inhibitor/plant lipid transfer protein/seed storage helical domain-containing protein" evidence="1">
    <location>
        <begin position="23"/>
        <end position="84"/>
    </location>
</feature>
<protein>
    <recommendedName>
        <fullName evidence="4">Bifunctional inhibitor/plant lipid transfer protein/seed storage helical domain-containing protein</fullName>
    </recommendedName>
</protein>
<accession>A0A371FI29</accession>
<feature type="signal peptide" evidence="1">
    <location>
        <begin position="1"/>
        <end position="22"/>
    </location>
</feature>
<comment type="caution">
    <text evidence="2">The sequence shown here is derived from an EMBL/GenBank/DDBJ whole genome shotgun (WGS) entry which is preliminary data.</text>
</comment>
<dbReference type="EMBL" id="QJKJ01009027">
    <property type="protein sequence ID" value="RDX77942.1"/>
    <property type="molecule type" value="Genomic_DNA"/>
</dbReference>
<evidence type="ECO:0008006" key="4">
    <source>
        <dbReference type="Google" id="ProtNLM"/>
    </source>
</evidence>
<name>A0A371FI29_MUCPR</name>
<gene>
    <name evidence="2" type="ORF">CR513_41851</name>
</gene>
<evidence type="ECO:0000313" key="2">
    <source>
        <dbReference type="EMBL" id="RDX77942.1"/>
    </source>
</evidence>
<keyword evidence="1" id="KW-0732">Signal</keyword>
<keyword evidence="3" id="KW-1185">Reference proteome</keyword>
<dbReference type="Proteomes" id="UP000257109">
    <property type="component" value="Unassembled WGS sequence"/>
</dbReference>
<feature type="non-terminal residue" evidence="2">
    <location>
        <position position="1"/>
    </location>
</feature>
<dbReference type="OrthoDB" id="1393584at2759"/>
<proteinExistence type="predicted"/>